<keyword evidence="2" id="KW-1185">Reference proteome</keyword>
<protein>
    <submittedName>
        <fullName evidence="1">Uncharacterized protein</fullName>
    </submittedName>
</protein>
<sequence>MANTSSPVAMAVLGCGRLGSAILARLLKSLEERAEPLGATDDDEIDSGILPSHFLACVGTARSAEVLAGRLNKYTVVPKQTESSDTKDTIGDGQPRHAIAYPTVEIWRRRNTEAARQATIILMACQPGQVPGILAEDGMVDALQGKLILNICAGSSEKLFREQMQNARDMNPRKTQQTTSDGKQNNLQYHFVHAMPNPASMVGESATVLSPRPDDFPADYSTITDWVFKRIGPIFEVSPNLMNIASMVAGCSVGFFAPTLMGISAGAAAAGLDEKMALRMAAQAMKGTAEMILKAGEDPKELMDKVATPGGCTERGLQTLLSPDYKGTITKAYEVAITRAVERAFELGS</sequence>
<gene>
    <name evidence="1" type="ORF">ONZ43_g5390</name>
</gene>
<proteinExistence type="predicted"/>
<reference evidence="1" key="1">
    <citation type="submission" date="2022-11" db="EMBL/GenBank/DDBJ databases">
        <title>Genome Sequence of Nemania bipapillata.</title>
        <authorList>
            <person name="Buettner E."/>
        </authorList>
    </citation>
    <scope>NUCLEOTIDE SEQUENCE</scope>
    <source>
        <strain evidence="1">CP14</strain>
    </source>
</reference>
<accession>A0ACC2IBD5</accession>
<name>A0ACC2IBD5_9PEZI</name>
<dbReference type="EMBL" id="JAPESX010001653">
    <property type="protein sequence ID" value="KAJ8112463.1"/>
    <property type="molecule type" value="Genomic_DNA"/>
</dbReference>
<evidence type="ECO:0000313" key="2">
    <source>
        <dbReference type="Proteomes" id="UP001153334"/>
    </source>
</evidence>
<evidence type="ECO:0000313" key="1">
    <source>
        <dbReference type="EMBL" id="KAJ8112463.1"/>
    </source>
</evidence>
<organism evidence="1 2">
    <name type="scientific">Nemania bipapillata</name>
    <dbReference type="NCBI Taxonomy" id="110536"/>
    <lineage>
        <taxon>Eukaryota</taxon>
        <taxon>Fungi</taxon>
        <taxon>Dikarya</taxon>
        <taxon>Ascomycota</taxon>
        <taxon>Pezizomycotina</taxon>
        <taxon>Sordariomycetes</taxon>
        <taxon>Xylariomycetidae</taxon>
        <taxon>Xylariales</taxon>
        <taxon>Xylariaceae</taxon>
        <taxon>Nemania</taxon>
    </lineage>
</organism>
<comment type="caution">
    <text evidence="1">The sequence shown here is derived from an EMBL/GenBank/DDBJ whole genome shotgun (WGS) entry which is preliminary data.</text>
</comment>
<dbReference type="Proteomes" id="UP001153334">
    <property type="component" value="Unassembled WGS sequence"/>
</dbReference>